<dbReference type="InterPro" id="IPR000674">
    <property type="entry name" value="Ald_Oxase/Xan_DH_a/b"/>
</dbReference>
<dbReference type="PANTHER" id="PTHR11908:SF132">
    <property type="entry name" value="ALDEHYDE OXIDASE 1-RELATED"/>
    <property type="match status" value="1"/>
</dbReference>
<dbReference type="Proteomes" id="UP000198348">
    <property type="component" value="Unassembled WGS sequence"/>
</dbReference>
<evidence type="ECO:0000256" key="2">
    <source>
        <dbReference type="ARBA" id="ARBA00023002"/>
    </source>
</evidence>
<proteinExistence type="predicted"/>
<dbReference type="FunFam" id="3.30.365.10:FF:000001">
    <property type="entry name" value="Xanthine dehydrogenase oxidase"/>
    <property type="match status" value="1"/>
</dbReference>
<dbReference type="SUPFAM" id="SSF56003">
    <property type="entry name" value="Molybdenum cofactor-binding domain"/>
    <property type="match status" value="1"/>
</dbReference>
<dbReference type="InterPro" id="IPR046867">
    <property type="entry name" value="AldOxase/xan_DH_MoCoBD2"/>
</dbReference>
<dbReference type="Pfam" id="PF01315">
    <property type="entry name" value="Ald_Xan_dh_C"/>
    <property type="match status" value="1"/>
</dbReference>
<keyword evidence="2" id="KW-0560">Oxidoreductase</keyword>
<evidence type="ECO:0000256" key="1">
    <source>
        <dbReference type="ARBA" id="ARBA00022505"/>
    </source>
</evidence>
<reference evidence="5 6" key="1">
    <citation type="submission" date="2017-06" db="EMBL/GenBank/DDBJ databases">
        <authorList>
            <person name="Kim H.J."/>
            <person name="Triplett B.A."/>
        </authorList>
    </citation>
    <scope>NUCLEOTIDE SEQUENCE [LARGE SCALE GENOMIC DNA]</scope>
    <source>
        <strain evidence="5 6">DSM 45207</strain>
    </source>
</reference>
<evidence type="ECO:0000256" key="3">
    <source>
        <dbReference type="ARBA" id="ARBA00053029"/>
    </source>
</evidence>
<dbReference type="GO" id="GO:0016491">
    <property type="term" value="F:oxidoreductase activity"/>
    <property type="evidence" value="ECO:0007669"/>
    <property type="project" value="UniProtKB-KW"/>
</dbReference>
<evidence type="ECO:0000313" key="6">
    <source>
        <dbReference type="Proteomes" id="UP000198348"/>
    </source>
</evidence>
<dbReference type="SUPFAM" id="SSF54665">
    <property type="entry name" value="CO dehydrogenase molybdoprotein N-domain-like"/>
    <property type="match status" value="1"/>
</dbReference>
<dbReference type="AlphaFoldDB" id="A0A239A1M1"/>
<accession>A0A239A1M1</accession>
<protein>
    <submittedName>
        <fullName evidence="5">Xanthine dehydrogenase, molybdenum binding subunit apoprotein</fullName>
    </submittedName>
</protein>
<dbReference type="PANTHER" id="PTHR11908">
    <property type="entry name" value="XANTHINE DEHYDROGENASE"/>
    <property type="match status" value="1"/>
</dbReference>
<dbReference type="RefSeq" id="WP_176440054.1">
    <property type="nucleotide sequence ID" value="NZ_FZNW01000028.1"/>
</dbReference>
<keyword evidence="6" id="KW-1185">Reference proteome</keyword>
<dbReference type="Pfam" id="PF20256">
    <property type="entry name" value="MoCoBD_2"/>
    <property type="match status" value="1"/>
</dbReference>
<keyword evidence="1" id="KW-0500">Molybdenum</keyword>
<name>A0A239A1M1_9PSEU</name>
<dbReference type="InterPro" id="IPR008274">
    <property type="entry name" value="AldOxase/xan_DH_MoCoBD1"/>
</dbReference>
<dbReference type="InterPro" id="IPR037165">
    <property type="entry name" value="AldOxase/xan_DH_Mopterin-bd_sf"/>
</dbReference>
<organism evidence="5 6">
    <name type="scientific">Haloechinothrix alba</name>
    <dbReference type="NCBI Taxonomy" id="664784"/>
    <lineage>
        <taxon>Bacteria</taxon>
        <taxon>Bacillati</taxon>
        <taxon>Actinomycetota</taxon>
        <taxon>Actinomycetes</taxon>
        <taxon>Pseudonocardiales</taxon>
        <taxon>Pseudonocardiaceae</taxon>
        <taxon>Haloechinothrix</taxon>
    </lineage>
</organism>
<evidence type="ECO:0000259" key="4">
    <source>
        <dbReference type="SMART" id="SM01008"/>
    </source>
</evidence>
<dbReference type="Gene3D" id="3.30.365.10">
    <property type="entry name" value="Aldehyde oxidase/xanthine dehydrogenase, molybdopterin binding domain"/>
    <property type="match status" value="4"/>
</dbReference>
<dbReference type="GO" id="GO:0005506">
    <property type="term" value="F:iron ion binding"/>
    <property type="evidence" value="ECO:0007669"/>
    <property type="project" value="InterPro"/>
</dbReference>
<dbReference type="Pfam" id="PF02738">
    <property type="entry name" value="MoCoBD_1"/>
    <property type="match status" value="1"/>
</dbReference>
<dbReference type="InterPro" id="IPR036856">
    <property type="entry name" value="Ald_Oxase/Xan_DH_a/b_sf"/>
</dbReference>
<dbReference type="Gene3D" id="3.90.1170.50">
    <property type="entry name" value="Aldehyde oxidase/xanthine dehydrogenase, a/b hammerhead"/>
    <property type="match status" value="1"/>
</dbReference>
<sequence length="805" mass="85535">MTEHVNDGGDADSPVSLNADRWVRGGGRYLADIHLPRELTCAILRSPHPHAQIVRIDTSKAEELEGVRLVVTGAELSEEIVPHGYLWDLPGQKVGHGLCLTPDKARYVGDPVAAVVATDQYVAEDALDLITVQYDPLPPVNSAQEAMDPDAPLLHEHWGDNIQVRAQWPVPVADDSPPPNVDDALDSSTLLLHDTFTSSRIIGLPLETRGVIADCDATASNLTVYTSTQSIHQIREAIAASLRMPENQVRVIASDVGGAFGMKAVVYPEEILVSYLARRLRRPVRWIEQRDESFVASMPSRAQEVAIQIGFDSEGVMLGLRANTLTDLGASPSAAGAGTGWVTGALLCGPYRVPAVDITATAVVTNKSPLGAYRGYGQPEANFPMERLLDRAARELGIDAAELRRRNLVPSDSFPHPTSTGLMLDSGRYTELLDLTLQRSGYAELREYCEHARAAGRLVGLGLAYYNECTNFGPSGILPLIGVTQGGWDSTTVRVEPDGRIRVFTSQTPMGQGVETVLASTAADAFAVPMDHVTVCYGDTLSSPYTGYASGGSRAAGVAGSSLHAAADKVKVKLRQIAAHQLEADPEDVELVAGGYLVRGSGMEPLPLEALSAAAYRGAGLPDGLEPGLEAVGVFDPPSLAFSYGVVVALVEVDADDGTVRVDNLWIGHDCGPQLNPAIVAGQVVGGALQGLGAALYEELGYDEHAQPMVRSMTDYLLPTVKDMPEFTLLHLETPTPFSLNGAKGVGESGVIATPAAIVNAIQDALPSDVEELTTIPVTPLRLLRSLEESTVSPSKSQDTATHSA</sequence>
<dbReference type="InterPro" id="IPR016208">
    <property type="entry name" value="Ald_Oxase/xanthine_DH-like"/>
</dbReference>
<dbReference type="SMART" id="SM01008">
    <property type="entry name" value="Ald_Xan_dh_C"/>
    <property type="match status" value="1"/>
</dbReference>
<feature type="domain" description="Aldehyde oxidase/xanthine dehydrogenase a/b hammerhead" evidence="4">
    <location>
        <begin position="24"/>
        <end position="138"/>
    </location>
</feature>
<dbReference type="EMBL" id="FZNW01000028">
    <property type="protein sequence ID" value="SNR88914.1"/>
    <property type="molecule type" value="Genomic_DNA"/>
</dbReference>
<evidence type="ECO:0000313" key="5">
    <source>
        <dbReference type="EMBL" id="SNR88914.1"/>
    </source>
</evidence>
<comment type="cofactor">
    <cofactor evidence="3">
        <name>Mo-molybdopterin cytosine dinucleotide</name>
        <dbReference type="ChEBI" id="CHEBI:71308"/>
    </cofactor>
</comment>
<gene>
    <name evidence="5" type="ORF">SAMN06265360_12819</name>
</gene>